<evidence type="ECO:0000256" key="1">
    <source>
        <dbReference type="ARBA" id="ARBA00008645"/>
    </source>
</evidence>
<comment type="similarity">
    <text evidence="1">Belongs to the AB hydrolase superfamily.</text>
</comment>
<organism evidence="2 3">
    <name type="scientific">Phytophthora rubi</name>
    <dbReference type="NCBI Taxonomy" id="129364"/>
    <lineage>
        <taxon>Eukaryota</taxon>
        <taxon>Sar</taxon>
        <taxon>Stramenopiles</taxon>
        <taxon>Oomycota</taxon>
        <taxon>Peronosporomycetes</taxon>
        <taxon>Peronosporales</taxon>
        <taxon>Peronosporaceae</taxon>
        <taxon>Phytophthora</taxon>
    </lineage>
</organism>
<dbReference type="AlphaFoldDB" id="A0A6A3IGR4"/>
<comment type="caution">
    <text evidence="2">The sequence shown here is derived from an EMBL/GenBank/DDBJ whole genome shotgun (WGS) entry which is preliminary data.</text>
</comment>
<evidence type="ECO:0000313" key="2">
    <source>
        <dbReference type="EMBL" id="KAE8979324.1"/>
    </source>
</evidence>
<dbReference type="OrthoDB" id="410477at2759"/>
<dbReference type="PANTHER" id="PTHR43039">
    <property type="entry name" value="ESTERASE-RELATED"/>
    <property type="match status" value="1"/>
</dbReference>
<name>A0A6A3IGR4_9STRA</name>
<accession>A0A6A3IGR4</accession>
<dbReference type="InterPro" id="IPR029058">
    <property type="entry name" value="AB_hydrolase_fold"/>
</dbReference>
<proteinExistence type="inferred from homology"/>
<dbReference type="Proteomes" id="UP000435112">
    <property type="component" value="Unassembled WGS sequence"/>
</dbReference>
<gene>
    <name evidence="2" type="ORF">PR002_g24446</name>
</gene>
<dbReference type="SUPFAM" id="SSF53474">
    <property type="entry name" value="alpha/beta-Hydrolases"/>
    <property type="match status" value="1"/>
</dbReference>
<dbReference type="Gene3D" id="3.40.50.1820">
    <property type="entry name" value="alpha/beta hydrolase"/>
    <property type="match status" value="1"/>
</dbReference>
<sequence>MVVAHTSATSNSTIKGDLNGWYPCADHTFSDEGSSSQDAECAVYNAPRCYPSICEAPKSANPKVDIFFKRIPATTGDPEMAPNVWLLQGGPGDSSSGLEANMITLHSQLEGAVNVYTMDHRGTGRSTRLDCVAAQATTTGSPWGSELDPSEVPACAQDLHNKYGDLASFSVTTAATDLATFISTYTNGVNTTVYGVSYGTILVEWLMSLAPPEVTGYVFDGVAASSGAL</sequence>
<reference evidence="2 3" key="1">
    <citation type="submission" date="2018-09" db="EMBL/GenBank/DDBJ databases">
        <title>Genomic investigation of the strawberry pathogen Phytophthora fragariae indicates pathogenicity is determined by transcriptional variation in three key races.</title>
        <authorList>
            <person name="Adams T.M."/>
            <person name="Armitage A.D."/>
            <person name="Sobczyk M.K."/>
            <person name="Bates H.J."/>
            <person name="Dunwell J.M."/>
            <person name="Nellist C.F."/>
            <person name="Harrison R.J."/>
        </authorList>
    </citation>
    <scope>NUCLEOTIDE SEQUENCE [LARGE SCALE GENOMIC DNA]</scope>
    <source>
        <strain evidence="2 3">SCRP324</strain>
    </source>
</reference>
<dbReference type="EMBL" id="QXFU01003005">
    <property type="protein sequence ID" value="KAE8979324.1"/>
    <property type="molecule type" value="Genomic_DNA"/>
</dbReference>
<protein>
    <recommendedName>
        <fullName evidence="4">AB hydrolase-1 domain-containing protein</fullName>
    </recommendedName>
</protein>
<evidence type="ECO:0008006" key="4">
    <source>
        <dbReference type="Google" id="ProtNLM"/>
    </source>
</evidence>
<evidence type="ECO:0000313" key="3">
    <source>
        <dbReference type="Proteomes" id="UP000435112"/>
    </source>
</evidence>